<evidence type="ECO:0000313" key="1">
    <source>
        <dbReference type="EMBL" id="ACB77504.1"/>
    </source>
</evidence>
<dbReference type="Proteomes" id="UP000007013">
    <property type="component" value="Chromosome"/>
</dbReference>
<dbReference type="KEGG" id="ote:Oter_4231"/>
<gene>
    <name evidence="1" type="ordered locus">Oter_4231</name>
</gene>
<dbReference type="EMBL" id="CP001032">
    <property type="protein sequence ID" value="ACB77504.1"/>
    <property type="molecule type" value="Genomic_DNA"/>
</dbReference>
<dbReference type="InterPro" id="IPR010239">
    <property type="entry name" value="CHP02001"/>
</dbReference>
<dbReference type="Pfam" id="PF09694">
    <property type="entry name" value="Gcw_chp"/>
    <property type="match status" value="1"/>
</dbReference>
<evidence type="ECO:0008006" key="3">
    <source>
        <dbReference type="Google" id="ProtNLM"/>
    </source>
</evidence>
<proteinExistence type="predicted"/>
<organism evidence="1 2">
    <name type="scientific">Opitutus terrae (strain DSM 11246 / JCM 15787 / PB90-1)</name>
    <dbReference type="NCBI Taxonomy" id="452637"/>
    <lineage>
        <taxon>Bacteria</taxon>
        <taxon>Pseudomonadati</taxon>
        <taxon>Verrucomicrobiota</taxon>
        <taxon>Opitutia</taxon>
        <taxon>Opitutales</taxon>
        <taxon>Opitutaceae</taxon>
        <taxon>Opitutus</taxon>
    </lineage>
</organism>
<dbReference type="HOGENOM" id="CLU_1184081_0_0_0"/>
<name>B1ZP15_OPITP</name>
<protein>
    <recommendedName>
        <fullName evidence="3">MltA-interacting MipA family protein</fullName>
    </recommendedName>
</protein>
<accession>B1ZP15</accession>
<dbReference type="eggNOG" id="ENOG5030PJN">
    <property type="taxonomic scope" value="Bacteria"/>
</dbReference>
<sequence>MTWTVTPAVTSQYLFRGVRLAGASLQPAVDFAYGPLALGLWSSVALEDHASGDGDPEIDFYGSYTIPLLRWSRVEAELVPGFQLYTYPDAERSRGYYRATLEPSVGANLIIAGVKLTPKAYYDFMLKGATFECAAAVAVPLPALGTELELSASIGTFRWKDIAADVDPAVKNWGDYWTVGAAVPYQVTANSSVKLTVLYSEGRNNFFKQGTSPREENESAVGRAAVTLSYAIDL</sequence>
<keyword evidence="2" id="KW-1185">Reference proteome</keyword>
<reference evidence="1 2" key="1">
    <citation type="journal article" date="2011" name="J. Bacteriol.">
        <title>Genome sequence of the verrucomicrobium Opitutus terrae PB90-1, an abundant inhabitant of rice paddy soil ecosystems.</title>
        <authorList>
            <person name="van Passel M.W."/>
            <person name="Kant R."/>
            <person name="Palva A."/>
            <person name="Copeland A."/>
            <person name="Lucas S."/>
            <person name="Lapidus A."/>
            <person name="Glavina del Rio T."/>
            <person name="Pitluck S."/>
            <person name="Goltsman E."/>
            <person name="Clum A."/>
            <person name="Sun H."/>
            <person name="Schmutz J."/>
            <person name="Larimer F.W."/>
            <person name="Land M.L."/>
            <person name="Hauser L."/>
            <person name="Kyrpides N."/>
            <person name="Mikhailova N."/>
            <person name="Richardson P.P."/>
            <person name="Janssen P.H."/>
            <person name="de Vos W.M."/>
            <person name="Smidt H."/>
        </authorList>
    </citation>
    <scope>NUCLEOTIDE SEQUENCE [LARGE SCALE GENOMIC DNA]</scope>
    <source>
        <strain evidence="2">DSM 11246 / JCM 15787 / PB90-1</strain>
    </source>
</reference>
<dbReference type="AlphaFoldDB" id="B1ZP15"/>
<evidence type="ECO:0000313" key="2">
    <source>
        <dbReference type="Proteomes" id="UP000007013"/>
    </source>
</evidence>